<dbReference type="PROSITE" id="PS00595">
    <property type="entry name" value="AA_TRANSFER_CLASS_5"/>
    <property type="match status" value="1"/>
</dbReference>
<evidence type="ECO:0000313" key="10">
    <source>
        <dbReference type="EMBL" id="SKB47573.1"/>
    </source>
</evidence>
<dbReference type="EMBL" id="LMAR01000080">
    <property type="protein sequence ID" value="KQK28234.1"/>
    <property type="molecule type" value="Genomic_DNA"/>
</dbReference>
<dbReference type="AlphaFoldDB" id="A0A0Q3SS28"/>
<dbReference type="GO" id="GO:0004760">
    <property type="term" value="F:L-serine-pyruvate transaminase activity"/>
    <property type="evidence" value="ECO:0007669"/>
    <property type="project" value="TreeGrafter"/>
</dbReference>
<dbReference type="GO" id="GO:0008453">
    <property type="term" value="F:alanine-glyoxylate transaminase activity"/>
    <property type="evidence" value="ECO:0007669"/>
    <property type="project" value="TreeGrafter"/>
</dbReference>
<evidence type="ECO:0000256" key="4">
    <source>
        <dbReference type="PIRSR" id="PIRSR000524-1"/>
    </source>
</evidence>
<evidence type="ECO:0000256" key="1">
    <source>
        <dbReference type="ARBA" id="ARBA00001933"/>
    </source>
</evidence>
<dbReference type="InterPro" id="IPR000192">
    <property type="entry name" value="Aminotrans_V_dom"/>
</dbReference>
<dbReference type="PANTHER" id="PTHR21152:SF40">
    <property type="entry name" value="ALANINE--GLYOXYLATE AMINOTRANSFERASE"/>
    <property type="match status" value="1"/>
</dbReference>
<reference evidence="9 11" key="1">
    <citation type="submission" date="2015-10" db="EMBL/GenBank/DDBJ databases">
        <title>Draft genome of Bosea thiooxidans.</title>
        <authorList>
            <person name="Wang X."/>
        </authorList>
    </citation>
    <scope>NUCLEOTIDE SEQUENCE [LARGE SCALE GENOMIC DNA]</scope>
    <source>
        <strain evidence="9 11">CGMCC 9174</strain>
    </source>
</reference>
<dbReference type="InterPro" id="IPR015421">
    <property type="entry name" value="PyrdxlP-dep_Trfase_major"/>
</dbReference>
<dbReference type="InterPro" id="IPR024169">
    <property type="entry name" value="SP_NH2Trfase/AEP_transaminase"/>
</dbReference>
<keyword evidence="10" id="KW-0808">Transferase</keyword>
<name>A0A0Q3SS28_9HYPH</name>
<reference evidence="10 12" key="2">
    <citation type="submission" date="2017-02" db="EMBL/GenBank/DDBJ databases">
        <authorList>
            <person name="Peterson S.W."/>
        </authorList>
    </citation>
    <scope>NUCLEOTIDE SEQUENCE [LARGE SCALE GENOMIC DNA]</scope>
    <source>
        <strain evidence="10 12">DSM 9653</strain>
    </source>
</reference>
<evidence type="ECO:0000256" key="3">
    <source>
        <dbReference type="ARBA" id="ARBA00022898"/>
    </source>
</evidence>
<dbReference type="Pfam" id="PF00266">
    <property type="entry name" value="Aminotran_5"/>
    <property type="match status" value="1"/>
</dbReference>
<dbReference type="GO" id="GO:0019265">
    <property type="term" value="P:glycine biosynthetic process, by transamination of glyoxylate"/>
    <property type="evidence" value="ECO:0007669"/>
    <property type="project" value="TreeGrafter"/>
</dbReference>
<sequence length="386" mass="41564">MTTSPSSPYPYRLRLPGPISIPERIRQATARPIINHRGPEMRVVLEEIQRLIQPLFGTKAPVLTFGASGTGVMEASLVNVLAPGEKVLALAHGQFGDRYAQIARELGAEVDVIESEWGWAPDPAVVAAKLETANYRALITVHNESSTGAVTDLAAIGRLLRDRDTLFLVDSVSGLAGMELRQDEWRVDIVVTGSQKALMCPPGLGFASVSEKARKVIERDDRCPRFYLDMRKALATVDKHETAFTCPVSLLFGIQESLRAIHEEGLPQVFARHKRLSDALRAGCVALGLPAFGDPASASQTVVVASVPEPLSAGPIVKHMYETYNTVIAGARNKLNGRVVRIGTMGQISEAEILTDLHYLELSLTALGHKVPAPGCGVAAAIASLR</sequence>
<feature type="binding site" evidence="4">
    <location>
        <position position="341"/>
    </location>
    <ligand>
        <name>substrate</name>
    </ligand>
</feature>
<dbReference type="Proteomes" id="UP000051562">
    <property type="component" value="Unassembled WGS sequence"/>
</dbReference>
<comment type="cofactor">
    <cofactor evidence="1 5 7">
        <name>pyridoxal 5'-phosphate</name>
        <dbReference type="ChEBI" id="CHEBI:597326"/>
    </cofactor>
</comment>
<comment type="similarity">
    <text evidence="2 6">Belongs to the class-V pyridoxal-phosphate-dependent aminotransferase family.</text>
</comment>
<evidence type="ECO:0000313" key="9">
    <source>
        <dbReference type="EMBL" id="KQK28234.1"/>
    </source>
</evidence>
<protein>
    <submittedName>
        <fullName evidence="10">Aspartate aminotransferase</fullName>
    </submittedName>
</protein>
<dbReference type="SUPFAM" id="SSF53383">
    <property type="entry name" value="PLP-dependent transferases"/>
    <property type="match status" value="1"/>
</dbReference>
<evidence type="ECO:0000256" key="7">
    <source>
        <dbReference type="RuleBase" id="RU004504"/>
    </source>
</evidence>
<dbReference type="EMBL" id="FUYX01000002">
    <property type="protein sequence ID" value="SKB47573.1"/>
    <property type="molecule type" value="Genomic_DNA"/>
</dbReference>
<dbReference type="Gene3D" id="3.40.640.10">
    <property type="entry name" value="Type I PLP-dependent aspartate aminotransferase-like (Major domain)"/>
    <property type="match status" value="1"/>
</dbReference>
<dbReference type="PANTHER" id="PTHR21152">
    <property type="entry name" value="AMINOTRANSFERASE CLASS V"/>
    <property type="match status" value="1"/>
</dbReference>
<dbReference type="InterPro" id="IPR015422">
    <property type="entry name" value="PyrdxlP-dep_Trfase_small"/>
</dbReference>
<proteinExistence type="inferred from homology"/>
<keyword evidence="3 5" id="KW-0663">Pyridoxal phosphate</keyword>
<dbReference type="STRING" id="53254.SAMN05660750_00882"/>
<evidence type="ECO:0000259" key="8">
    <source>
        <dbReference type="Pfam" id="PF00266"/>
    </source>
</evidence>
<evidence type="ECO:0000313" key="11">
    <source>
        <dbReference type="Proteomes" id="UP000051562"/>
    </source>
</evidence>
<dbReference type="InterPro" id="IPR020578">
    <property type="entry name" value="Aminotrans_V_PyrdxlP_BS"/>
</dbReference>
<dbReference type="Proteomes" id="UP000190130">
    <property type="component" value="Unassembled WGS sequence"/>
</dbReference>
<keyword evidence="10" id="KW-0032">Aminotransferase</keyword>
<dbReference type="PIRSF" id="PIRSF000524">
    <property type="entry name" value="SPT"/>
    <property type="match status" value="1"/>
</dbReference>
<feature type="domain" description="Aminotransferase class V" evidence="8">
    <location>
        <begin position="35"/>
        <end position="295"/>
    </location>
</feature>
<dbReference type="InterPro" id="IPR015424">
    <property type="entry name" value="PyrdxlP-dep_Trfase"/>
</dbReference>
<evidence type="ECO:0000256" key="2">
    <source>
        <dbReference type="ARBA" id="ARBA00009236"/>
    </source>
</evidence>
<evidence type="ECO:0000313" key="12">
    <source>
        <dbReference type="Proteomes" id="UP000190130"/>
    </source>
</evidence>
<evidence type="ECO:0000256" key="6">
    <source>
        <dbReference type="RuleBase" id="RU004075"/>
    </source>
</evidence>
<evidence type="ECO:0000256" key="5">
    <source>
        <dbReference type="PIRSR" id="PIRSR000524-50"/>
    </source>
</evidence>
<dbReference type="RefSeq" id="WP_055730534.1">
    <property type="nucleotide sequence ID" value="NZ_FUYX01000002.1"/>
</dbReference>
<organism evidence="9 11">
    <name type="scientific">Bosea thiooxidans</name>
    <dbReference type="NCBI Taxonomy" id="53254"/>
    <lineage>
        <taxon>Bacteria</taxon>
        <taxon>Pseudomonadati</taxon>
        <taxon>Pseudomonadota</taxon>
        <taxon>Alphaproteobacteria</taxon>
        <taxon>Hyphomicrobiales</taxon>
        <taxon>Boseaceae</taxon>
        <taxon>Bosea</taxon>
    </lineage>
</organism>
<keyword evidence="11" id="KW-1185">Reference proteome</keyword>
<gene>
    <name evidence="9" type="ORF">ARD30_23175</name>
    <name evidence="10" type="ORF">SAMN05660750_00882</name>
</gene>
<dbReference type="Gene3D" id="3.90.1150.10">
    <property type="entry name" value="Aspartate Aminotransferase, domain 1"/>
    <property type="match status" value="1"/>
</dbReference>
<feature type="modified residue" description="N6-(pyridoxal phosphate)lysine" evidence="5">
    <location>
        <position position="196"/>
    </location>
</feature>
<accession>A0A0Q3SS28</accession>